<accession>A0ABU9IE28</accession>
<sequence>MRKIVQCSIMAITALTLAGCQTPENPFQTMAEPAPVNTAAPPPPSRPPQPWRPVDAATGQITAVDALQNLTAEFPNSSSVRLRLLNAHLAEEDTGRALSVAQVLVQDGYAFTPGALEYLQGLVQTAVVPAWIAAARINAEPIAASEVVAEVPATVLLPESVLHDPATDRFLVTSIVSRGLFVREGEGEWRQVDIPAAGSLAGIAIDQRRGLIWLGSGVVEQTPDPDSAFRGMIALDRTTLEVRRRVPAPAGVTISDIAVGPDGTVFGSDPVGGGVYTASMQDASMTALIAPGTFRSPQGLAVRPDGRSLFVSDYRYGIAVVTLPSRQVYRLQMEEHALLDGVDGLWLYGNELVAMQNGLGPMRLIAITLGGGPASAASYRVIERNHPGWTEPLGGAISGNALVYIGTGQWELFGEGGALAEGLEPQPTAIHRVPLVESEAESLE</sequence>
<evidence type="ECO:0000313" key="3">
    <source>
        <dbReference type="EMBL" id="MEL1250163.1"/>
    </source>
</evidence>
<dbReference type="RefSeq" id="WP_341672680.1">
    <property type="nucleotide sequence ID" value="NZ_JBBYHV010000001.1"/>
</dbReference>
<comment type="caution">
    <text evidence="3">The sequence shown here is derived from an EMBL/GenBank/DDBJ whole genome shotgun (WGS) entry which is preliminary data.</text>
</comment>
<dbReference type="PROSITE" id="PS51257">
    <property type="entry name" value="PROKAR_LIPOPROTEIN"/>
    <property type="match status" value="1"/>
</dbReference>
<feature type="signal peptide" evidence="2">
    <location>
        <begin position="1"/>
        <end position="18"/>
    </location>
</feature>
<feature type="chain" id="PRO_5046356129" description="SMP-30/Gluconolactonase/LRE-like region domain-containing protein" evidence="2">
    <location>
        <begin position="19"/>
        <end position="444"/>
    </location>
</feature>
<feature type="region of interest" description="Disordered" evidence="1">
    <location>
        <begin position="26"/>
        <end position="54"/>
    </location>
</feature>
<proteinExistence type="predicted"/>
<feature type="compositionally biased region" description="Pro residues" evidence="1">
    <location>
        <begin position="40"/>
        <end position="51"/>
    </location>
</feature>
<keyword evidence="2" id="KW-0732">Signal</keyword>
<organism evidence="3 4">
    <name type="scientific">Aurantiacibacter gilvus</name>
    <dbReference type="NCBI Taxonomy" id="3139141"/>
    <lineage>
        <taxon>Bacteria</taxon>
        <taxon>Pseudomonadati</taxon>
        <taxon>Pseudomonadota</taxon>
        <taxon>Alphaproteobacteria</taxon>
        <taxon>Sphingomonadales</taxon>
        <taxon>Erythrobacteraceae</taxon>
        <taxon>Aurantiacibacter</taxon>
    </lineage>
</organism>
<dbReference type="InterPro" id="IPR015943">
    <property type="entry name" value="WD40/YVTN_repeat-like_dom_sf"/>
</dbReference>
<evidence type="ECO:0008006" key="5">
    <source>
        <dbReference type="Google" id="ProtNLM"/>
    </source>
</evidence>
<protein>
    <recommendedName>
        <fullName evidence="5">SMP-30/Gluconolactonase/LRE-like region domain-containing protein</fullName>
    </recommendedName>
</protein>
<dbReference type="SUPFAM" id="SSF63829">
    <property type="entry name" value="Calcium-dependent phosphotriesterase"/>
    <property type="match status" value="1"/>
</dbReference>
<dbReference type="EMBL" id="JBBYHV010000001">
    <property type="protein sequence ID" value="MEL1250163.1"/>
    <property type="molecule type" value="Genomic_DNA"/>
</dbReference>
<evidence type="ECO:0000313" key="4">
    <source>
        <dbReference type="Proteomes" id="UP001497045"/>
    </source>
</evidence>
<name>A0ABU9IE28_9SPHN</name>
<reference evidence="3 4" key="1">
    <citation type="submission" date="2024-04" db="EMBL/GenBank/DDBJ databases">
        <title>Aurantiacibacter sp. DGU6 16S ribosomal RNA gene Genome sequencing and assembly.</title>
        <authorList>
            <person name="Park S."/>
        </authorList>
    </citation>
    <scope>NUCLEOTIDE SEQUENCE [LARGE SCALE GENOMIC DNA]</scope>
    <source>
        <strain evidence="3 4">DGU6</strain>
    </source>
</reference>
<gene>
    <name evidence="3" type="ORF">AAEO60_05720</name>
</gene>
<keyword evidence="4" id="KW-1185">Reference proteome</keyword>
<dbReference type="Gene3D" id="2.130.10.10">
    <property type="entry name" value="YVTN repeat-like/Quinoprotein amine dehydrogenase"/>
    <property type="match status" value="1"/>
</dbReference>
<evidence type="ECO:0000256" key="2">
    <source>
        <dbReference type="SAM" id="SignalP"/>
    </source>
</evidence>
<evidence type="ECO:0000256" key="1">
    <source>
        <dbReference type="SAM" id="MobiDB-lite"/>
    </source>
</evidence>
<dbReference type="Proteomes" id="UP001497045">
    <property type="component" value="Unassembled WGS sequence"/>
</dbReference>